<dbReference type="EMBL" id="VFPM01000001">
    <property type="protein sequence ID" value="TQM65015.1"/>
    <property type="molecule type" value="Genomic_DNA"/>
</dbReference>
<gene>
    <name evidence="2" type="ORF">FBY41_1397</name>
    <name evidence="3" type="ORF">FHX52_3922</name>
</gene>
<feature type="domain" description="Rhodanese" evidence="1">
    <location>
        <begin position="12"/>
        <end position="100"/>
    </location>
</feature>
<dbReference type="InterPro" id="IPR036873">
    <property type="entry name" value="Rhodanese-like_dom_sf"/>
</dbReference>
<evidence type="ECO:0000313" key="4">
    <source>
        <dbReference type="Proteomes" id="UP000316747"/>
    </source>
</evidence>
<name>A0A543I366_9MICO</name>
<dbReference type="Proteomes" id="UP000320085">
    <property type="component" value="Unassembled WGS sequence"/>
</dbReference>
<dbReference type="SMART" id="SM00450">
    <property type="entry name" value="RHOD"/>
    <property type="match status" value="1"/>
</dbReference>
<protein>
    <submittedName>
        <fullName evidence="2">Rhodanese-related sulfurtransferase</fullName>
    </submittedName>
</protein>
<reference evidence="3 5" key="2">
    <citation type="submission" date="2019-06" db="EMBL/GenBank/DDBJ databases">
        <title>Sequencing the genomes of 1000 actinobacteria strains.</title>
        <authorList>
            <person name="Klenk H.-P."/>
        </authorList>
    </citation>
    <scope>NUCLEOTIDE SEQUENCE [LARGE SCALE GENOMIC DNA]</scope>
    <source>
        <strain evidence="3 5">DSM 21776</strain>
    </source>
</reference>
<dbReference type="PROSITE" id="PS50206">
    <property type="entry name" value="RHODANESE_3"/>
    <property type="match status" value="1"/>
</dbReference>
<dbReference type="RefSeq" id="WP_141824019.1">
    <property type="nucleotide sequence ID" value="NZ_BAAAQC010000017.1"/>
</dbReference>
<dbReference type="EMBL" id="VFQF01000003">
    <property type="protein sequence ID" value="TQN44702.1"/>
    <property type="molecule type" value="Genomic_DNA"/>
</dbReference>
<proteinExistence type="predicted"/>
<evidence type="ECO:0000313" key="5">
    <source>
        <dbReference type="Proteomes" id="UP000320085"/>
    </source>
</evidence>
<organism evidence="2 4">
    <name type="scientific">Humibacillus xanthopallidus</name>
    <dbReference type="NCBI Taxonomy" id="412689"/>
    <lineage>
        <taxon>Bacteria</taxon>
        <taxon>Bacillati</taxon>
        <taxon>Actinomycetota</taxon>
        <taxon>Actinomycetes</taxon>
        <taxon>Micrococcales</taxon>
        <taxon>Intrasporangiaceae</taxon>
        <taxon>Humibacillus</taxon>
    </lineage>
</organism>
<dbReference type="PANTHER" id="PTHR43031:SF17">
    <property type="entry name" value="SULFURTRANSFERASE YTWF-RELATED"/>
    <property type="match status" value="1"/>
</dbReference>
<comment type="caution">
    <text evidence="2">The sequence shown here is derived from an EMBL/GenBank/DDBJ whole genome shotgun (WGS) entry which is preliminary data.</text>
</comment>
<dbReference type="Pfam" id="PF00581">
    <property type="entry name" value="Rhodanese"/>
    <property type="match status" value="1"/>
</dbReference>
<dbReference type="GO" id="GO:0016740">
    <property type="term" value="F:transferase activity"/>
    <property type="evidence" value="ECO:0007669"/>
    <property type="project" value="UniProtKB-KW"/>
</dbReference>
<dbReference type="CDD" id="cd00158">
    <property type="entry name" value="RHOD"/>
    <property type="match status" value="1"/>
</dbReference>
<dbReference type="Proteomes" id="UP000316747">
    <property type="component" value="Unassembled WGS sequence"/>
</dbReference>
<dbReference type="PANTHER" id="PTHR43031">
    <property type="entry name" value="FAD-DEPENDENT OXIDOREDUCTASE"/>
    <property type="match status" value="1"/>
</dbReference>
<keyword evidence="4" id="KW-1185">Reference proteome</keyword>
<keyword evidence="2" id="KW-0808">Transferase</keyword>
<dbReference type="OrthoDB" id="9800872at2"/>
<dbReference type="Gene3D" id="3.40.250.10">
    <property type="entry name" value="Rhodanese-like domain"/>
    <property type="match status" value="1"/>
</dbReference>
<accession>A0A543I366</accession>
<dbReference type="InterPro" id="IPR001763">
    <property type="entry name" value="Rhodanese-like_dom"/>
</dbReference>
<dbReference type="SUPFAM" id="SSF52821">
    <property type="entry name" value="Rhodanese/Cell cycle control phosphatase"/>
    <property type="match status" value="1"/>
</dbReference>
<evidence type="ECO:0000313" key="3">
    <source>
        <dbReference type="EMBL" id="TQN44702.1"/>
    </source>
</evidence>
<evidence type="ECO:0000259" key="1">
    <source>
        <dbReference type="PROSITE" id="PS50206"/>
    </source>
</evidence>
<dbReference type="AlphaFoldDB" id="A0A543I366"/>
<evidence type="ECO:0000313" key="2">
    <source>
        <dbReference type="EMBL" id="TQM65015.1"/>
    </source>
</evidence>
<reference evidence="2 4" key="1">
    <citation type="submission" date="2019-06" db="EMBL/GenBank/DDBJ databases">
        <title>Genome sequencing of plant associated microbes to promote plant fitness in Sorghum bicolor and Oryza sativa.</title>
        <authorList>
            <person name="Coleman-Derr D."/>
        </authorList>
    </citation>
    <scope>NUCLEOTIDE SEQUENCE [LARGE SCALE GENOMIC DNA]</scope>
    <source>
        <strain evidence="2 4">KV-663</strain>
    </source>
</reference>
<sequence>MSTIPTTTVTELPDDAVIVDVREADEWAAGHAPNAVHIPLSDLPARLDELPDTDDTIPIVCRSGGRSGRAVAWLAQQGFDVANVEGGMRAWHSAGKQLAGSGEPRIL</sequence>
<dbReference type="InterPro" id="IPR050229">
    <property type="entry name" value="GlpE_sulfurtransferase"/>
</dbReference>